<name>A0A4U1CV21_9BACI</name>
<dbReference type="PANTHER" id="PTHR33223">
    <property type="entry name" value="CCHC-TYPE DOMAIN-CONTAINING PROTEIN"/>
    <property type="match status" value="1"/>
</dbReference>
<keyword evidence="4" id="KW-1185">Reference proteome</keyword>
<dbReference type="InterPro" id="IPR005162">
    <property type="entry name" value="Retrotrans_gag_dom"/>
</dbReference>
<accession>A0A4U1CV21</accession>
<dbReference type="PANTHER" id="PTHR33223:SF8">
    <property type="entry name" value="OS04G0172440 PROTEIN"/>
    <property type="match status" value="1"/>
</dbReference>
<gene>
    <name evidence="3" type="ORF">FA727_23740</name>
</gene>
<evidence type="ECO:0000313" key="3">
    <source>
        <dbReference type="EMBL" id="TKC11877.1"/>
    </source>
</evidence>
<dbReference type="Pfam" id="PF03732">
    <property type="entry name" value="Retrotrans_gag"/>
    <property type="match status" value="1"/>
</dbReference>
<protein>
    <recommendedName>
        <fullName evidence="2">Retrotransposon gag domain-containing protein</fullName>
    </recommendedName>
</protein>
<organism evidence="3 4">
    <name type="scientific">Robertmurraya kyonggiensis</name>
    <dbReference type="NCBI Taxonomy" id="1037680"/>
    <lineage>
        <taxon>Bacteria</taxon>
        <taxon>Bacillati</taxon>
        <taxon>Bacillota</taxon>
        <taxon>Bacilli</taxon>
        <taxon>Bacillales</taxon>
        <taxon>Bacillaceae</taxon>
        <taxon>Robertmurraya</taxon>
    </lineage>
</organism>
<evidence type="ECO:0000259" key="2">
    <source>
        <dbReference type="Pfam" id="PF03732"/>
    </source>
</evidence>
<dbReference type="AlphaFoldDB" id="A0A4U1CV21"/>
<reference evidence="3 4" key="1">
    <citation type="journal article" date="2011" name="J. Microbiol.">
        <title>Bacillus kyonggiensis sp. nov., isolated from soil of a lettuce field.</title>
        <authorList>
            <person name="Dong K."/>
            <person name="Lee S."/>
        </authorList>
    </citation>
    <scope>NUCLEOTIDE SEQUENCE [LARGE SCALE GENOMIC DNA]</scope>
    <source>
        <strain evidence="3 4">NB22</strain>
    </source>
</reference>
<feature type="domain" description="Retrotransposon gag" evidence="2">
    <location>
        <begin position="57"/>
        <end position="142"/>
    </location>
</feature>
<evidence type="ECO:0000313" key="4">
    <source>
        <dbReference type="Proteomes" id="UP000307756"/>
    </source>
</evidence>
<feature type="region of interest" description="Disordered" evidence="1">
    <location>
        <begin position="178"/>
        <end position="206"/>
    </location>
</feature>
<dbReference type="EMBL" id="SWBM01000041">
    <property type="protein sequence ID" value="TKC11877.1"/>
    <property type="molecule type" value="Genomic_DNA"/>
</dbReference>
<proteinExistence type="predicted"/>
<sequence length="206" mass="23585">MFSYNIRTAPIPPRFRQPTTITKYSGETDPRVWLNDYRLACQLGGATDDAMIIRNLPLHLADSARTWLEHLPPNRIRDWDDLVETFVGNFQGTYVRPGNTWDLRGCRQKPGESLRDFIRRFSKRCTELPNITDTQIIHFFLESTTSYNLICKLGRDPPPDANRLFEVASKYASGEEAANAIFNGKKGKRPEETPAEGSKPRKPSRK</sequence>
<dbReference type="OrthoDB" id="5144858at2"/>
<evidence type="ECO:0000256" key="1">
    <source>
        <dbReference type="SAM" id="MobiDB-lite"/>
    </source>
</evidence>
<dbReference type="Proteomes" id="UP000307756">
    <property type="component" value="Unassembled WGS sequence"/>
</dbReference>
<comment type="caution">
    <text evidence="3">The sequence shown here is derived from an EMBL/GenBank/DDBJ whole genome shotgun (WGS) entry which is preliminary data.</text>
</comment>